<name>A0A1L7AGS5_9PROT</name>
<dbReference type="eggNOG" id="COG2321">
    <property type="taxonomic scope" value="Bacteria"/>
</dbReference>
<accession>A0A1L7AGS5</accession>
<evidence type="ECO:0000256" key="1">
    <source>
        <dbReference type="ARBA" id="ARBA00004167"/>
    </source>
</evidence>
<evidence type="ECO:0000256" key="2">
    <source>
        <dbReference type="ARBA" id="ARBA00022692"/>
    </source>
</evidence>
<dbReference type="RefSeq" id="WP_075798711.1">
    <property type="nucleotide sequence ID" value="NZ_CP015583.1"/>
</dbReference>
<sequence length="305" mass="32931">MRLDGPESENVEDRRGQGGGFGGGGLGGGGFRIPGGRIGGGIGTIAILLIAAFLGVDLTGIVGDDPGQPAPQERRLDPGQAGNGQQAGREDAGRRFVAQVLGETERVWTEQFSQMGRTYHDPTLVLFSGVTRSGCGTAQSETGPFYCPNDQKVYIDLDFMQQLQNRLGARGDFAAAYIIAHEVGHHVQNELGVLERAHQFQARYGGNSPEANQIQVRVELQADCFAGVWANLANRERHILEDGDIEQGLNAAAAVGDDRLQRQMRGTVQPETFTHGSSAQRVRWFRRGLESGNIRACDTFGTQQL</sequence>
<dbReference type="Pfam" id="PF04228">
    <property type="entry name" value="Zn_peptidase"/>
    <property type="match status" value="1"/>
</dbReference>
<evidence type="ECO:0000256" key="4">
    <source>
        <dbReference type="ARBA" id="ARBA00023136"/>
    </source>
</evidence>
<comment type="subcellular location">
    <subcellularLocation>
        <location evidence="1">Membrane</location>
        <topology evidence="1">Single-pass membrane protein</topology>
    </subcellularLocation>
</comment>
<feature type="region of interest" description="Disordered" evidence="5">
    <location>
        <begin position="1"/>
        <end position="26"/>
    </location>
</feature>
<keyword evidence="3" id="KW-1133">Transmembrane helix</keyword>
<dbReference type="Proteomes" id="UP001258945">
    <property type="component" value="Unassembled WGS sequence"/>
</dbReference>
<proteinExistence type="predicted"/>
<keyword evidence="9" id="KW-1185">Reference proteome</keyword>
<organism evidence="6 8">
    <name type="scientific">Roseomonas gilardii</name>
    <dbReference type="NCBI Taxonomy" id="257708"/>
    <lineage>
        <taxon>Bacteria</taxon>
        <taxon>Pseudomonadati</taxon>
        <taxon>Pseudomonadota</taxon>
        <taxon>Alphaproteobacteria</taxon>
        <taxon>Acetobacterales</taxon>
        <taxon>Roseomonadaceae</taxon>
        <taxon>Roseomonas</taxon>
    </lineage>
</organism>
<keyword evidence="4" id="KW-0472">Membrane</keyword>
<reference evidence="7" key="3">
    <citation type="submission" date="2023-09" db="EMBL/GenBank/DDBJ databases">
        <authorList>
            <person name="Schober I."/>
            <person name="Bunk B."/>
        </authorList>
    </citation>
    <scope>NUCLEOTIDE SEQUENCE</scope>
    <source>
        <strain evidence="7">DSM 103800</strain>
    </source>
</reference>
<evidence type="ECO:0000313" key="7">
    <source>
        <dbReference type="EMBL" id="MDT8331437.1"/>
    </source>
</evidence>
<evidence type="ECO:0000256" key="3">
    <source>
        <dbReference type="ARBA" id="ARBA00022989"/>
    </source>
</evidence>
<dbReference type="EMBL" id="JAVVDO010000014">
    <property type="protein sequence ID" value="MDT8331437.1"/>
    <property type="molecule type" value="Genomic_DNA"/>
</dbReference>
<protein>
    <submittedName>
        <fullName evidence="7">Neutral zinc metallopeptidase</fullName>
    </submittedName>
</protein>
<dbReference type="STRING" id="257708.RGI145_13020"/>
<keyword evidence="2" id="KW-0812">Transmembrane</keyword>
<feature type="compositionally biased region" description="Gly residues" evidence="5">
    <location>
        <begin position="17"/>
        <end position="26"/>
    </location>
</feature>
<dbReference type="PANTHER" id="PTHR30168">
    <property type="entry name" value="PUTATIVE MEMBRANE PROTEIN YPFJ"/>
    <property type="match status" value="1"/>
</dbReference>
<evidence type="ECO:0000313" key="8">
    <source>
        <dbReference type="Proteomes" id="UP000185494"/>
    </source>
</evidence>
<dbReference type="KEGG" id="rgi:RGI145_13020"/>
<dbReference type="GO" id="GO:0016020">
    <property type="term" value="C:membrane"/>
    <property type="evidence" value="ECO:0007669"/>
    <property type="project" value="UniProtKB-SubCell"/>
</dbReference>
<reference evidence="7 9" key="2">
    <citation type="journal article" date="2019" name="Microb. Pathog.">
        <title>Comparison of VITEK 2, MALDI-TOF MS, 16S rRNA gene sequencing, and whole-genome sequencing for identification of Roseomonas mucosa.</title>
        <authorList>
            <person name="Rudolph W.W."/>
            <person name="Gunzer F."/>
            <person name="Trauth M."/>
            <person name="Bunk B."/>
            <person name="Bigge R."/>
            <person name="Schrottner P."/>
        </authorList>
    </citation>
    <scope>NUCLEOTIDE SEQUENCE [LARGE SCALE GENOMIC DNA]</scope>
    <source>
        <strain evidence="7 9">DSM 103800</strain>
    </source>
</reference>
<dbReference type="Proteomes" id="UP000185494">
    <property type="component" value="Chromosome 1"/>
</dbReference>
<evidence type="ECO:0000313" key="9">
    <source>
        <dbReference type="Proteomes" id="UP001258945"/>
    </source>
</evidence>
<feature type="region of interest" description="Disordered" evidence="5">
    <location>
        <begin position="64"/>
        <end position="92"/>
    </location>
</feature>
<reference evidence="6 8" key="1">
    <citation type="submission" date="2016-05" db="EMBL/GenBank/DDBJ databases">
        <title>Complete Genome and Methylome Analysis of Psychrotrophic Bacterial Isolates from Antarctic Lake Untersee.</title>
        <authorList>
            <person name="Fomenkov A."/>
            <person name="Akimov V.N."/>
            <person name="Vasilyeva L.V."/>
            <person name="Andersen D."/>
            <person name="Vincze T."/>
            <person name="Roberts R.J."/>
        </authorList>
    </citation>
    <scope>NUCLEOTIDE SEQUENCE [LARGE SCALE GENOMIC DNA]</scope>
    <source>
        <strain evidence="6 8">U14-5</strain>
    </source>
</reference>
<dbReference type="PANTHER" id="PTHR30168:SF0">
    <property type="entry name" value="INNER MEMBRANE PROTEIN"/>
    <property type="match status" value="1"/>
</dbReference>
<feature type="compositionally biased region" description="Basic and acidic residues" evidence="5">
    <location>
        <begin position="1"/>
        <end position="16"/>
    </location>
</feature>
<dbReference type="InterPro" id="IPR007343">
    <property type="entry name" value="Uncharacterised_pept_Zn_put"/>
</dbReference>
<gene>
    <name evidence="6" type="ORF">RGI145_13020</name>
    <name evidence="7" type="ORF">RQ831_10255</name>
</gene>
<evidence type="ECO:0000313" key="6">
    <source>
        <dbReference type="EMBL" id="APT57899.1"/>
    </source>
</evidence>
<dbReference type="EMBL" id="CP015583">
    <property type="protein sequence ID" value="APT57899.1"/>
    <property type="molecule type" value="Genomic_DNA"/>
</dbReference>
<dbReference type="AlphaFoldDB" id="A0A1L7AGS5"/>
<evidence type="ECO:0000256" key="5">
    <source>
        <dbReference type="SAM" id="MobiDB-lite"/>
    </source>
</evidence>